<dbReference type="AlphaFoldDB" id="A0A2Y9AIY9"/>
<organism evidence="2 3">
    <name type="scientific">Georgenia satyanarayanai</name>
    <dbReference type="NCBI Taxonomy" id="860221"/>
    <lineage>
        <taxon>Bacteria</taxon>
        <taxon>Bacillati</taxon>
        <taxon>Actinomycetota</taxon>
        <taxon>Actinomycetes</taxon>
        <taxon>Micrococcales</taxon>
        <taxon>Bogoriellaceae</taxon>
        <taxon>Georgenia</taxon>
    </lineage>
</organism>
<proteinExistence type="predicted"/>
<dbReference type="Gene3D" id="2.60.120.560">
    <property type="entry name" value="Exo-inulinase, domain 1"/>
    <property type="match status" value="1"/>
</dbReference>
<evidence type="ECO:0000313" key="3">
    <source>
        <dbReference type="Proteomes" id="UP000250222"/>
    </source>
</evidence>
<dbReference type="GO" id="GO:0016787">
    <property type="term" value="F:hydrolase activity"/>
    <property type="evidence" value="ECO:0007669"/>
    <property type="project" value="InterPro"/>
</dbReference>
<evidence type="ECO:0000259" key="1">
    <source>
        <dbReference type="Pfam" id="PF06439"/>
    </source>
</evidence>
<dbReference type="RefSeq" id="WP_110852717.1">
    <property type="nucleotide sequence ID" value="NZ_QKLZ01000007.1"/>
</dbReference>
<accession>A0A2Y9AIY9</accession>
<gene>
    <name evidence="2" type="ORF">SAMN05216184_107136</name>
</gene>
<dbReference type="OrthoDB" id="2795102at2"/>
<dbReference type="InterPro" id="IPR010496">
    <property type="entry name" value="AL/BT2_dom"/>
</dbReference>
<dbReference type="EMBL" id="UETB01000007">
    <property type="protein sequence ID" value="SSA43238.1"/>
    <property type="molecule type" value="Genomic_DNA"/>
</dbReference>
<evidence type="ECO:0000313" key="2">
    <source>
        <dbReference type="EMBL" id="SSA43238.1"/>
    </source>
</evidence>
<reference evidence="2 3" key="1">
    <citation type="submission" date="2016-10" db="EMBL/GenBank/DDBJ databases">
        <authorList>
            <person name="Cai Z."/>
        </authorList>
    </citation>
    <scope>NUCLEOTIDE SEQUENCE [LARGE SCALE GENOMIC DNA]</scope>
    <source>
        <strain evidence="2 3">CGMCC 1.10826</strain>
    </source>
</reference>
<dbReference type="Proteomes" id="UP000250222">
    <property type="component" value="Unassembled WGS sequence"/>
</dbReference>
<dbReference type="Pfam" id="PF06439">
    <property type="entry name" value="3keto-disac_hyd"/>
    <property type="match status" value="1"/>
</dbReference>
<name>A0A2Y9AIY9_9MICO</name>
<protein>
    <recommendedName>
        <fullName evidence="1">3-keto-alpha-glucoside-1,2-lyase/3-keto-2-hydroxy-glucal hydratase domain-containing protein</fullName>
    </recommendedName>
</protein>
<feature type="domain" description="3-keto-alpha-glucoside-1,2-lyase/3-keto-2-hydroxy-glucal hydratase" evidence="1">
    <location>
        <begin position="38"/>
        <end position="213"/>
    </location>
</feature>
<sequence>MSTCTCTAAVVGALALVVGCTSPDPIDQPCPLSQEGDRALFDGTQESLDRWRMAGPGSFELQEDCSLRTVGGMGLLWFPDTFENYRLTLDWKVAGDDNSGVFIGFPEPGDDPWVAVNEGYEIQIDATDAPDRTTGAIYLHQGADRAAVAQSLEPPGEWNTYEITAEGRTDTVLLNGTLVNSFDSDRSDGDLSGHVGLQNHGEDDDVYFRDIYVAELVDR</sequence>
<keyword evidence="3" id="KW-1185">Reference proteome</keyword>